<dbReference type="GO" id="GO:0000723">
    <property type="term" value="P:telomere maintenance"/>
    <property type="evidence" value="ECO:0007669"/>
    <property type="project" value="InterPro"/>
</dbReference>
<dbReference type="Pfam" id="PF05970">
    <property type="entry name" value="PIF1"/>
    <property type="match status" value="1"/>
</dbReference>
<dbReference type="GO" id="GO:0016887">
    <property type="term" value="F:ATP hydrolysis activity"/>
    <property type="evidence" value="ECO:0007669"/>
    <property type="project" value="RHEA"/>
</dbReference>
<keyword evidence="1" id="KW-0067">ATP-binding</keyword>
<keyword evidence="1" id="KW-0227">DNA damage</keyword>
<dbReference type="PANTHER" id="PTHR10492">
    <property type="match status" value="1"/>
</dbReference>
<keyword evidence="1" id="KW-0547">Nucleotide-binding</keyword>
<reference evidence="4" key="1">
    <citation type="submission" date="2016-04" db="EMBL/GenBank/DDBJ databases">
        <authorList>
            <person name="Calderon-Fernandez G.M.Sr."/>
        </authorList>
    </citation>
    <scope>NUCLEOTIDE SEQUENCE</scope>
    <source>
        <strain evidence="4">Int1</strain>
        <tissue evidence="4">Integument</tissue>
    </source>
</reference>
<reference evidence="4" key="2">
    <citation type="journal article" date="2017" name="J. Med. Entomol.">
        <title>Transcriptome Analysis of the Triatoma infestans (Hemiptera: Reduviidae) Integument.</title>
        <authorList>
            <person name="Calderon-Fernandez G.M."/>
            <person name="Moriconi D.E."/>
            <person name="Dulbecco A.B."/>
            <person name="Juarez M.P."/>
        </authorList>
    </citation>
    <scope>NUCLEOTIDE SEQUENCE</scope>
    <source>
        <strain evidence="4">Int1</strain>
        <tissue evidence="4">Integument</tissue>
    </source>
</reference>
<proteinExistence type="inferred from homology"/>
<dbReference type="InterPro" id="IPR010285">
    <property type="entry name" value="DNA_helicase_pif1-like_DEAD"/>
</dbReference>
<dbReference type="AlphaFoldDB" id="A0A170X5D1"/>
<comment type="similarity">
    <text evidence="1">Belongs to the helicase family.</text>
</comment>
<name>A0A170X5D1_TRIIF</name>
<keyword evidence="1 4" id="KW-0347">Helicase</keyword>
<evidence type="ECO:0000256" key="1">
    <source>
        <dbReference type="RuleBase" id="RU363044"/>
    </source>
</evidence>
<dbReference type="EMBL" id="GEMB01004775">
    <property type="protein sequence ID" value="JAR98517.1"/>
    <property type="molecule type" value="Transcribed_RNA"/>
</dbReference>
<keyword evidence="2" id="KW-0812">Transmembrane</keyword>
<evidence type="ECO:0000256" key="2">
    <source>
        <dbReference type="SAM" id="Phobius"/>
    </source>
</evidence>
<evidence type="ECO:0000259" key="3">
    <source>
        <dbReference type="Pfam" id="PF05970"/>
    </source>
</evidence>
<feature type="transmembrane region" description="Helical" evidence="2">
    <location>
        <begin position="12"/>
        <end position="32"/>
    </location>
</feature>
<evidence type="ECO:0000313" key="4">
    <source>
        <dbReference type="EMBL" id="JAR98517.1"/>
    </source>
</evidence>
<keyword evidence="2" id="KW-0472">Membrane</keyword>
<comment type="catalytic activity">
    <reaction evidence="1">
        <text>ATP + H2O = ADP + phosphate + H(+)</text>
        <dbReference type="Rhea" id="RHEA:13065"/>
        <dbReference type="ChEBI" id="CHEBI:15377"/>
        <dbReference type="ChEBI" id="CHEBI:15378"/>
        <dbReference type="ChEBI" id="CHEBI:30616"/>
        <dbReference type="ChEBI" id="CHEBI:43474"/>
        <dbReference type="ChEBI" id="CHEBI:456216"/>
        <dbReference type="EC" id="5.6.2.3"/>
    </reaction>
</comment>
<feature type="non-terminal residue" evidence="4">
    <location>
        <position position="1"/>
    </location>
</feature>
<organism evidence="4">
    <name type="scientific">Triatoma infestans</name>
    <name type="common">Assassin bug</name>
    <dbReference type="NCBI Taxonomy" id="30076"/>
    <lineage>
        <taxon>Eukaryota</taxon>
        <taxon>Metazoa</taxon>
        <taxon>Ecdysozoa</taxon>
        <taxon>Arthropoda</taxon>
        <taxon>Hexapoda</taxon>
        <taxon>Insecta</taxon>
        <taxon>Pterygota</taxon>
        <taxon>Neoptera</taxon>
        <taxon>Paraneoptera</taxon>
        <taxon>Hemiptera</taxon>
        <taxon>Heteroptera</taxon>
        <taxon>Panheteroptera</taxon>
        <taxon>Cimicomorpha</taxon>
        <taxon>Reduviidae</taxon>
        <taxon>Triatominae</taxon>
        <taxon>Triatoma</taxon>
    </lineage>
</organism>
<keyword evidence="1" id="KW-0233">DNA recombination</keyword>
<dbReference type="EC" id="5.6.2.3" evidence="1"/>
<sequence>QLLQNESGGLYFLGAPGGTGQTYLISLILAYVRSQKNIALAIASSASQLLYWMNSSFYFKAPTCNISKHSGMAAILKTCKIIAWYGTNVVRHIKRH</sequence>
<accession>A0A170X5D1</accession>
<dbReference type="GO" id="GO:0043139">
    <property type="term" value="F:5'-3' DNA helicase activity"/>
    <property type="evidence" value="ECO:0007669"/>
    <property type="project" value="UniProtKB-EC"/>
</dbReference>
<dbReference type="PANTHER" id="PTHR10492:SF57">
    <property type="entry name" value="ATP-DEPENDENT DNA HELICASE"/>
    <property type="match status" value="1"/>
</dbReference>
<dbReference type="GO" id="GO:0006310">
    <property type="term" value="P:DNA recombination"/>
    <property type="evidence" value="ECO:0007669"/>
    <property type="project" value="UniProtKB-KW"/>
</dbReference>
<keyword evidence="1" id="KW-0378">Hydrolase</keyword>
<keyword evidence="2" id="KW-1133">Transmembrane helix</keyword>
<dbReference type="GO" id="GO:0005524">
    <property type="term" value="F:ATP binding"/>
    <property type="evidence" value="ECO:0007669"/>
    <property type="project" value="UniProtKB-KW"/>
</dbReference>
<protein>
    <recommendedName>
        <fullName evidence="1">ATP-dependent DNA helicase</fullName>
        <ecNumber evidence="1">5.6.2.3</ecNumber>
    </recommendedName>
</protein>
<comment type="cofactor">
    <cofactor evidence="1">
        <name>Mg(2+)</name>
        <dbReference type="ChEBI" id="CHEBI:18420"/>
    </cofactor>
</comment>
<dbReference type="GO" id="GO:0006281">
    <property type="term" value="P:DNA repair"/>
    <property type="evidence" value="ECO:0007669"/>
    <property type="project" value="UniProtKB-KW"/>
</dbReference>
<keyword evidence="1" id="KW-0234">DNA repair</keyword>
<feature type="domain" description="DNA helicase Pif1-like DEAD-box helicase" evidence="3">
    <location>
        <begin position="4"/>
        <end position="85"/>
    </location>
</feature>